<dbReference type="PATRIC" id="fig|1444770.3.peg.328"/>
<proteinExistence type="predicted"/>
<dbReference type="Proteomes" id="UP000020406">
    <property type="component" value="Unassembled WGS sequence"/>
</dbReference>
<name>Z9JLF7_9GAMM</name>
<dbReference type="RefSeq" id="WP_160165116.1">
    <property type="nucleotide sequence ID" value="NZ_CP087981.1"/>
</dbReference>
<gene>
    <name evidence="1" type="ORF">AF72_01345</name>
</gene>
<comment type="caution">
    <text evidence="1">The sequence shown here is derived from an EMBL/GenBank/DDBJ whole genome shotgun (WGS) entry which is preliminary data.</text>
</comment>
<evidence type="ECO:0000313" key="2">
    <source>
        <dbReference type="Proteomes" id="UP000020406"/>
    </source>
</evidence>
<protein>
    <submittedName>
        <fullName evidence="1">Uncharacterized protein</fullName>
    </submittedName>
</protein>
<accession>Z9JLF7</accession>
<dbReference type="EMBL" id="JDSQ01000002">
    <property type="protein sequence ID" value="EWS79245.1"/>
    <property type="molecule type" value="Genomic_DNA"/>
</dbReference>
<sequence length="146" mass="16948">MDIMDLTATLLENSNAKDTDNSQAHNINAPWQSRCYQSHKQIAICPNPPQKCNTKTITDYYKYKTQYPEIEKSFAQLKEPPTTITTSDDKTTYRFFKVIQLEVSLPLKMDEMTRIALQKILISPFDYHATYTSVDFKKAIRIRNTS</sequence>
<evidence type="ECO:0000313" key="1">
    <source>
        <dbReference type="EMBL" id="EWS79245.1"/>
    </source>
</evidence>
<organism evidence="1 2">
    <name type="scientific">Xylella taiwanensis</name>
    <dbReference type="NCBI Taxonomy" id="1444770"/>
    <lineage>
        <taxon>Bacteria</taxon>
        <taxon>Pseudomonadati</taxon>
        <taxon>Pseudomonadota</taxon>
        <taxon>Gammaproteobacteria</taxon>
        <taxon>Lysobacterales</taxon>
        <taxon>Lysobacteraceae</taxon>
        <taxon>Xylella</taxon>
    </lineage>
</organism>
<reference evidence="1 2" key="1">
    <citation type="journal article" date="2014" name="Genome Announc.">
        <title>Draft Genome Sequence of Xylella fastidiosa Pear Leaf Scorch Strain in Taiwan.</title>
        <authorList>
            <person name="Su C.C."/>
            <person name="Deng W.L."/>
            <person name="Jan F.J."/>
            <person name="Chang C.J."/>
            <person name="Huang H."/>
            <person name="Chen J."/>
        </authorList>
    </citation>
    <scope>NUCLEOTIDE SEQUENCE [LARGE SCALE GENOMIC DNA]</scope>
    <source>
        <strain evidence="1 2">PLS229</strain>
    </source>
</reference>
<dbReference type="AlphaFoldDB" id="Z9JLF7"/>